<proteinExistence type="inferred from homology"/>
<keyword evidence="2 5" id="KW-0808">Transferase</keyword>
<dbReference type="RefSeq" id="WP_175495268.1">
    <property type="nucleotide sequence ID" value="NZ_FOTR01000001.1"/>
</dbReference>
<organism evidence="5 6">
    <name type="scientific">Gracilibacillus orientalis</name>
    <dbReference type="NCBI Taxonomy" id="334253"/>
    <lineage>
        <taxon>Bacteria</taxon>
        <taxon>Bacillati</taxon>
        <taxon>Bacillota</taxon>
        <taxon>Bacilli</taxon>
        <taxon>Bacillales</taxon>
        <taxon>Bacillaceae</taxon>
        <taxon>Gracilibacillus</taxon>
    </lineage>
</organism>
<evidence type="ECO:0000259" key="4">
    <source>
        <dbReference type="Pfam" id="PF22624"/>
    </source>
</evidence>
<dbReference type="Gene3D" id="3.90.470.20">
    <property type="entry name" value="4'-phosphopantetheinyl transferase domain"/>
    <property type="match status" value="2"/>
</dbReference>
<dbReference type="GO" id="GO:0019878">
    <property type="term" value="P:lysine biosynthetic process via aminoadipic acid"/>
    <property type="evidence" value="ECO:0007669"/>
    <property type="project" value="TreeGrafter"/>
</dbReference>
<dbReference type="Pfam" id="PF01648">
    <property type="entry name" value="ACPS"/>
    <property type="match status" value="1"/>
</dbReference>
<dbReference type="InterPro" id="IPR055066">
    <property type="entry name" value="AASDHPPT_N"/>
</dbReference>
<dbReference type="PANTHER" id="PTHR12215:SF10">
    <property type="entry name" value="L-AMINOADIPATE-SEMIALDEHYDE DEHYDROGENASE-PHOSPHOPANTETHEINYL TRANSFERASE"/>
    <property type="match status" value="1"/>
</dbReference>
<name>A0A1I4H5W5_9BACI</name>
<dbReference type="AlphaFoldDB" id="A0A1I4H5W5"/>
<dbReference type="InterPro" id="IPR050559">
    <property type="entry name" value="P-Pant_transferase_sf"/>
</dbReference>
<sequence>MDIYLVKITSLADGELSNLYPLMDSEKSKRVQRFIKSEDKLRTTVGEVLIRYLIMGKIGIENKEIYFEKNLYGKPSLKGFPSFHFNISHSGNYVMCAINDNDVGCDIEEIKPLNVEEISTAFFTNEECKYINSDSNNRLDKFYEIWTLKESYIKCCGLGLSLSLKDFSINISLEGNISVVNGNYQNDYYKSLFQYNVIPGYKIAVCSGKDIVKPNIITVDQKELISHFNNIYLQQEKG</sequence>
<feature type="domain" description="4'-phosphopantetheinyl transferase N-terminal" evidence="4">
    <location>
        <begin position="16"/>
        <end position="97"/>
    </location>
</feature>
<gene>
    <name evidence="5" type="ORF">SAMN04487943_101239</name>
</gene>
<dbReference type="Pfam" id="PF22624">
    <property type="entry name" value="AASDHPPT_N"/>
    <property type="match status" value="1"/>
</dbReference>
<comment type="similarity">
    <text evidence="1">Belongs to the P-Pant transferase superfamily. Gsp/Sfp/HetI/AcpT family.</text>
</comment>
<dbReference type="InterPro" id="IPR037143">
    <property type="entry name" value="4-PPantetheinyl_Trfase_dom_sf"/>
</dbReference>
<protein>
    <submittedName>
        <fullName evidence="5">4'-phosphopantetheinyl transferase</fullName>
    </submittedName>
</protein>
<feature type="domain" description="4'-phosphopantetheinyl transferase" evidence="3">
    <location>
        <begin position="103"/>
        <end position="206"/>
    </location>
</feature>
<evidence type="ECO:0000313" key="5">
    <source>
        <dbReference type="EMBL" id="SFL37565.1"/>
    </source>
</evidence>
<dbReference type="InterPro" id="IPR008278">
    <property type="entry name" value="4-PPantetheinyl_Trfase_dom"/>
</dbReference>
<dbReference type="STRING" id="334253.SAMN04487943_101239"/>
<dbReference type="Proteomes" id="UP000198565">
    <property type="component" value="Unassembled WGS sequence"/>
</dbReference>
<dbReference type="GO" id="GO:0008897">
    <property type="term" value="F:holo-[acyl-carrier-protein] synthase activity"/>
    <property type="evidence" value="ECO:0007669"/>
    <property type="project" value="InterPro"/>
</dbReference>
<keyword evidence="6" id="KW-1185">Reference proteome</keyword>
<evidence type="ECO:0000256" key="1">
    <source>
        <dbReference type="ARBA" id="ARBA00010990"/>
    </source>
</evidence>
<dbReference type="SUPFAM" id="SSF56214">
    <property type="entry name" value="4'-phosphopantetheinyl transferase"/>
    <property type="match status" value="2"/>
</dbReference>
<reference evidence="6" key="1">
    <citation type="submission" date="2016-10" db="EMBL/GenBank/DDBJ databases">
        <authorList>
            <person name="Varghese N."/>
            <person name="Submissions S."/>
        </authorList>
    </citation>
    <scope>NUCLEOTIDE SEQUENCE [LARGE SCALE GENOMIC DNA]</scope>
    <source>
        <strain evidence="6">CGMCC 1.4250</strain>
    </source>
</reference>
<dbReference type="GO" id="GO:0005829">
    <property type="term" value="C:cytosol"/>
    <property type="evidence" value="ECO:0007669"/>
    <property type="project" value="TreeGrafter"/>
</dbReference>
<dbReference type="PANTHER" id="PTHR12215">
    <property type="entry name" value="PHOSPHOPANTETHEINE TRANSFERASE"/>
    <property type="match status" value="1"/>
</dbReference>
<evidence type="ECO:0000313" key="6">
    <source>
        <dbReference type="Proteomes" id="UP000198565"/>
    </source>
</evidence>
<evidence type="ECO:0000259" key="3">
    <source>
        <dbReference type="Pfam" id="PF01648"/>
    </source>
</evidence>
<evidence type="ECO:0000256" key="2">
    <source>
        <dbReference type="ARBA" id="ARBA00022679"/>
    </source>
</evidence>
<accession>A0A1I4H5W5</accession>
<dbReference type="GO" id="GO:0000287">
    <property type="term" value="F:magnesium ion binding"/>
    <property type="evidence" value="ECO:0007669"/>
    <property type="project" value="InterPro"/>
</dbReference>
<dbReference type="EMBL" id="FOTR01000001">
    <property type="protein sequence ID" value="SFL37565.1"/>
    <property type="molecule type" value="Genomic_DNA"/>
</dbReference>